<dbReference type="EMBL" id="WHVB01000011">
    <property type="protein sequence ID" value="KAF8478664.1"/>
    <property type="molecule type" value="Genomic_DNA"/>
</dbReference>
<evidence type="ECO:0000313" key="11">
    <source>
        <dbReference type="EMBL" id="KAF8478664.1"/>
    </source>
</evidence>
<feature type="transmembrane region" description="Helical" evidence="9">
    <location>
        <begin position="176"/>
        <end position="197"/>
    </location>
</feature>
<dbReference type="Pfam" id="PF04756">
    <property type="entry name" value="OST3_OST6"/>
    <property type="match status" value="1"/>
</dbReference>
<evidence type="ECO:0000256" key="5">
    <source>
        <dbReference type="ARBA" id="ARBA00022729"/>
    </source>
</evidence>
<evidence type="ECO:0000256" key="3">
    <source>
        <dbReference type="ARBA" id="ARBA00009561"/>
    </source>
</evidence>
<feature type="transmembrane region" description="Helical" evidence="9">
    <location>
        <begin position="285"/>
        <end position="305"/>
    </location>
</feature>
<evidence type="ECO:0000256" key="6">
    <source>
        <dbReference type="ARBA" id="ARBA00022824"/>
    </source>
</evidence>
<keyword evidence="6" id="KW-0256">Endoplasmic reticulum</keyword>
<evidence type="ECO:0000256" key="4">
    <source>
        <dbReference type="ARBA" id="ARBA00022692"/>
    </source>
</evidence>
<accession>A0A9P5MTW9</accession>
<dbReference type="PANTHER" id="PTHR12692:SF0">
    <property type="entry name" value="GH11935P"/>
    <property type="match status" value="1"/>
</dbReference>
<gene>
    <name evidence="11" type="ORF">DFH94DRAFT_633020</name>
</gene>
<dbReference type="Proteomes" id="UP000759537">
    <property type="component" value="Unassembled WGS sequence"/>
</dbReference>
<dbReference type="SUPFAM" id="SSF52833">
    <property type="entry name" value="Thioredoxin-like"/>
    <property type="match status" value="1"/>
</dbReference>
<proteinExistence type="inferred from homology"/>
<dbReference type="OrthoDB" id="67566at2759"/>
<dbReference type="AlphaFoldDB" id="A0A9P5MTW9"/>
<keyword evidence="5 10" id="KW-0732">Signal</keyword>
<dbReference type="GO" id="GO:0008250">
    <property type="term" value="C:oligosaccharyltransferase complex"/>
    <property type="evidence" value="ECO:0007669"/>
    <property type="project" value="TreeGrafter"/>
</dbReference>
<evidence type="ECO:0000256" key="1">
    <source>
        <dbReference type="ARBA" id="ARBA00002791"/>
    </source>
</evidence>
<feature type="chain" id="PRO_5040121859" description="Oligosaccharyl transferase subunit OST3/OST6 family" evidence="10">
    <location>
        <begin position="20"/>
        <end position="316"/>
    </location>
</feature>
<dbReference type="PANTHER" id="PTHR12692">
    <property type="entry name" value="DOLICHYL-DIPHOSPHOOLIGOSACCHARIDE--PROTEIN GLYCOSYLTRANSFERASE-RELATED"/>
    <property type="match status" value="1"/>
</dbReference>
<comment type="similarity">
    <text evidence="3">Belongs to the OST3/OST6 family.</text>
</comment>
<sequence>MFISLPLLSLLALPAIVLAAKDSPHQQLVKLAAENNGVINLDPKTFDLLTSPERDWSTSIHFTALDKKRKCGPCKEFNPSWMAVAKAWSKVARSERDSHFFATLDFENSHEIFKMMGVHSAPVVLNFPPAAGPRKSAKADFPITHDFSAGFDPQPLAEQLSAFTPVPIPFRAPIDWAKWGTVVFFILSGALSIRFLAPVLRNRWTWAAITVLTSLVMTSGYMFTRIRGMPTTAADGQWIAQGFQTQYGQETTVVATLYGLLSAAFLMLTLVAPLQTSPTRQRIQVYLWSGIVFVLFSILVSFFRVKNRGYPFKLFL</sequence>
<reference evidence="11" key="1">
    <citation type="submission" date="2019-10" db="EMBL/GenBank/DDBJ databases">
        <authorList>
            <consortium name="DOE Joint Genome Institute"/>
            <person name="Kuo A."/>
            <person name="Miyauchi S."/>
            <person name="Kiss E."/>
            <person name="Drula E."/>
            <person name="Kohler A."/>
            <person name="Sanchez-Garcia M."/>
            <person name="Andreopoulos B."/>
            <person name="Barry K.W."/>
            <person name="Bonito G."/>
            <person name="Buee M."/>
            <person name="Carver A."/>
            <person name="Chen C."/>
            <person name="Cichocki N."/>
            <person name="Clum A."/>
            <person name="Culley D."/>
            <person name="Crous P.W."/>
            <person name="Fauchery L."/>
            <person name="Girlanda M."/>
            <person name="Hayes R."/>
            <person name="Keri Z."/>
            <person name="LaButti K."/>
            <person name="Lipzen A."/>
            <person name="Lombard V."/>
            <person name="Magnuson J."/>
            <person name="Maillard F."/>
            <person name="Morin E."/>
            <person name="Murat C."/>
            <person name="Nolan M."/>
            <person name="Ohm R."/>
            <person name="Pangilinan J."/>
            <person name="Pereira M."/>
            <person name="Perotto S."/>
            <person name="Peter M."/>
            <person name="Riley R."/>
            <person name="Sitrit Y."/>
            <person name="Stielow B."/>
            <person name="Szollosi G."/>
            <person name="Zifcakova L."/>
            <person name="Stursova M."/>
            <person name="Spatafora J.W."/>
            <person name="Tedersoo L."/>
            <person name="Vaario L.-M."/>
            <person name="Yamada A."/>
            <person name="Yan M."/>
            <person name="Wang P."/>
            <person name="Xu J."/>
            <person name="Bruns T."/>
            <person name="Baldrian P."/>
            <person name="Vilgalys R."/>
            <person name="Henrissat B."/>
            <person name="Grigoriev I.V."/>
            <person name="Hibbett D."/>
            <person name="Nagy L.G."/>
            <person name="Martin F.M."/>
        </authorList>
    </citation>
    <scope>NUCLEOTIDE SEQUENCE</scope>
    <source>
        <strain evidence="11">Prilba</strain>
    </source>
</reference>
<evidence type="ECO:0000256" key="7">
    <source>
        <dbReference type="ARBA" id="ARBA00022989"/>
    </source>
</evidence>
<keyword evidence="8 9" id="KW-0472">Membrane</keyword>
<comment type="subcellular location">
    <subcellularLocation>
        <location evidence="2">Endoplasmic reticulum membrane</location>
        <topology evidence="2">Multi-pass membrane protein</topology>
    </subcellularLocation>
</comment>
<protein>
    <recommendedName>
        <fullName evidence="13">Oligosaccharyl transferase subunit OST3/OST6 family</fullName>
    </recommendedName>
</protein>
<dbReference type="GO" id="GO:0018279">
    <property type="term" value="P:protein N-linked glycosylation via asparagine"/>
    <property type="evidence" value="ECO:0007669"/>
    <property type="project" value="TreeGrafter"/>
</dbReference>
<evidence type="ECO:0000256" key="9">
    <source>
        <dbReference type="SAM" id="Phobius"/>
    </source>
</evidence>
<organism evidence="11 12">
    <name type="scientific">Russula ochroleuca</name>
    <dbReference type="NCBI Taxonomy" id="152965"/>
    <lineage>
        <taxon>Eukaryota</taxon>
        <taxon>Fungi</taxon>
        <taxon>Dikarya</taxon>
        <taxon>Basidiomycota</taxon>
        <taxon>Agaricomycotina</taxon>
        <taxon>Agaricomycetes</taxon>
        <taxon>Russulales</taxon>
        <taxon>Russulaceae</taxon>
        <taxon>Russula</taxon>
    </lineage>
</organism>
<keyword evidence="7 9" id="KW-1133">Transmembrane helix</keyword>
<dbReference type="Gene3D" id="3.40.30.10">
    <property type="entry name" value="Glutaredoxin"/>
    <property type="match status" value="1"/>
</dbReference>
<dbReference type="InterPro" id="IPR036249">
    <property type="entry name" value="Thioredoxin-like_sf"/>
</dbReference>
<evidence type="ECO:0000256" key="10">
    <source>
        <dbReference type="SAM" id="SignalP"/>
    </source>
</evidence>
<dbReference type="InterPro" id="IPR021149">
    <property type="entry name" value="OligosaccharylTrfase_OST3/OST6"/>
</dbReference>
<feature type="transmembrane region" description="Helical" evidence="9">
    <location>
        <begin position="253"/>
        <end position="273"/>
    </location>
</feature>
<keyword evidence="12" id="KW-1185">Reference proteome</keyword>
<keyword evidence="4 9" id="KW-0812">Transmembrane</keyword>
<evidence type="ECO:0000256" key="8">
    <source>
        <dbReference type="ARBA" id="ARBA00023136"/>
    </source>
</evidence>
<evidence type="ECO:0000313" key="12">
    <source>
        <dbReference type="Proteomes" id="UP000759537"/>
    </source>
</evidence>
<feature type="signal peptide" evidence="10">
    <location>
        <begin position="1"/>
        <end position="19"/>
    </location>
</feature>
<evidence type="ECO:0008006" key="13">
    <source>
        <dbReference type="Google" id="ProtNLM"/>
    </source>
</evidence>
<name>A0A9P5MTW9_9AGAM</name>
<evidence type="ECO:0000256" key="2">
    <source>
        <dbReference type="ARBA" id="ARBA00004477"/>
    </source>
</evidence>
<reference evidence="11" key="2">
    <citation type="journal article" date="2020" name="Nat. Commun.">
        <title>Large-scale genome sequencing of mycorrhizal fungi provides insights into the early evolution of symbiotic traits.</title>
        <authorList>
            <person name="Miyauchi S."/>
            <person name="Kiss E."/>
            <person name="Kuo A."/>
            <person name="Drula E."/>
            <person name="Kohler A."/>
            <person name="Sanchez-Garcia M."/>
            <person name="Morin E."/>
            <person name="Andreopoulos B."/>
            <person name="Barry K.W."/>
            <person name="Bonito G."/>
            <person name="Buee M."/>
            <person name="Carver A."/>
            <person name="Chen C."/>
            <person name="Cichocki N."/>
            <person name="Clum A."/>
            <person name="Culley D."/>
            <person name="Crous P.W."/>
            <person name="Fauchery L."/>
            <person name="Girlanda M."/>
            <person name="Hayes R.D."/>
            <person name="Keri Z."/>
            <person name="LaButti K."/>
            <person name="Lipzen A."/>
            <person name="Lombard V."/>
            <person name="Magnuson J."/>
            <person name="Maillard F."/>
            <person name="Murat C."/>
            <person name="Nolan M."/>
            <person name="Ohm R.A."/>
            <person name="Pangilinan J."/>
            <person name="Pereira M.F."/>
            <person name="Perotto S."/>
            <person name="Peter M."/>
            <person name="Pfister S."/>
            <person name="Riley R."/>
            <person name="Sitrit Y."/>
            <person name="Stielow J.B."/>
            <person name="Szollosi G."/>
            <person name="Zifcakova L."/>
            <person name="Stursova M."/>
            <person name="Spatafora J.W."/>
            <person name="Tedersoo L."/>
            <person name="Vaario L.M."/>
            <person name="Yamada A."/>
            <person name="Yan M."/>
            <person name="Wang P."/>
            <person name="Xu J."/>
            <person name="Bruns T."/>
            <person name="Baldrian P."/>
            <person name="Vilgalys R."/>
            <person name="Dunand C."/>
            <person name="Henrissat B."/>
            <person name="Grigoriev I.V."/>
            <person name="Hibbett D."/>
            <person name="Nagy L.G."/>
            <person name="Martin F.M."/>
        </authorList>
    </citation>
    <scope>NUCLEOTIDE SEQUENCE</scope>
    <source>
        <strain evidence="11">Prilba</strain>
    </source>
</reference>
<comment type="caution">
    <text evidence="11">The sequence shown here is derived from an EMBL/GenBank/DDBJ whole genome shotgun (WGS) entry which is preliminary data.</text>
</comment>
<feature type="transmembrane region" description="Helical" evidence="9">
    <location>
        <begin position="204"/>
        <end position="223"/>
    </location>
</feature>
<comment type="function">
    <text evidence="1">Subunit of the oligosaccharyl transferase (OST) complex that catalyzes the initial transfer of a defined glycan (Glc(3)Man(9)GlcNAc(2) in eukaryotes) from the lipid carrier dolichol-pyrophosphate to an asparagine residue within an Asn-X-Ser/Thr consensus motif in nascent polypeptide chains, the first step in protein N-glycosylation. N-glycosylation occurs cotranslationally and the complex associates with the Sec61 complex at the channel-forming translocon complex that mediates protein translocation across the endoplasmic reticulum (ER). All subunits are required for a maximal enzyme activity.</text>
</comment>